<dbReference type="InterPro" id="IPR003886">
    <property type="entry name" value="NIDO_dom"/>
</dbReference>
<dbReference type="Proteomes" id="UP000053660">
    <property type="component" value="Unassembled WGS sequence"/>
</dbReference>
<protein>
    <submittedName>
        <fullName evidence="3">Nidogen-like protein</fullName>
    </submittedName>
</protein>
<keyword evidence="1" id="KW-1015">Disulfide bond</keyword>
<dbReference type="InterPro" id="IPR051495">
    <property type="entry name" value="Epithelial_Barrier/Signaling"/>
</dbReference>
<dbReference type="AlphaFoldDB" id="A0A0B1SYZ6"/>
<evidence type="ECO:0000313" key="3">
    <source>
        <dbReference type="EMBL" id="KHJ89121.1"/>
    </source>
</evidence>
<sequence>MYRSLDFSAGQHAIAIDVPVVYMENPYSEIYISPNGIVGFGERLPDGVTPLQRLNRSAVAPFYAPANEGSVYYRATSSDRTLLRRLTEYIHKTFADSSDFQALQTLVVTWDGVQNKEQDGGATFQLALASDGMVSYALMQFLTLPWSASGGIYAQSGFAMSDGRYQGNTNSGGPDVKELVGYGIY</sequence>
<accession>A0A0B1SYZ6</accession>
<dbReference type="SMART" id="SM00539">
    <property type="entry name" value="NIDO"/>
    <property type="match status" value="1"/>
</dbReference>
<dbReference type="OrthoDB" id="9990982at2759"/>
<dbReference type="PANTHER" id="PTHR13802">
    <property type="entry name" value="MUCIN 4-RELATED"/>
    <property type="match status" value="1"/>
</dbReference>
<gene>
    <name evidence="3" type="ORF">OESDEN_11065</name>
</gene>
<dbReference type="GO" id="GO:0007160">
    <property type="term" value="P:cell-matrix adhesion"/>
    <property type="evidence" value="ECO:0007669"/>
    <property type="project" value="InterPro"/>
</dbReference>
<evidence type="ECO:0000313" key="4">
    <source>
        <dbReference type="Proteomes" id="UP000053660"/>
    </source>
</evidence>
<dbReference type="PROSITE" id="PS51220">
    <property type="entry name" value="NIDO"/>
    <property type="match status" value="1"/>
</dbReference>
<dbReference type="PANTHER" id="PTHR13802:SF52">
    <property type="entry name" value="MUCIN-4"/>
    <property type="match status" value="1"/>
</dbReference>
<keyword evidence="4" id="KW-1185">Reference proteome</keyword>
<dbReference type="Pfam" id="PF06119">
    <property type="entry name" value="NIDO"/>
    <property type="match status" value="1"/>
</dbReference>
<proteinExistence type="predicted"/>
<reference evidence="3 4" key="1">
    <citation type="submission" date="2014-03" db="EMBL/GenBank/DDBJ databases">
        <title>Draft genome of the hookworm Oesophagostomum dentatum.</title>
        <authorList>
            <person name="Mitreva M."/>
        </authorList>
    </citation>
    <scope>NUCLEOTIDE SEQUENCE [LARGE SCALE GENOMIC DNA]</scope>
    <source>
        <strain evidence="3 4">OD-Hann</strain>
    </source>
</reference>
<evidence type="ECO:0000256" key="1">
    <source>
        <dbReference type="ARBA" id="ARBA00023157"/>
    </source>
</evidence>
<name>A0A0B1SYZ6_OESDE</name>
<feature type="domain" description="NIDO" evidence="2">
    <location>
        <begin position="57"/>
        <end position="185"/>
    </location>
</feature>
<evidence type="ECO:0000259" key="2">
    <source>
        <dbReference type="PROSITE" id="PS51220"/>
    </source>
</evidence>
<dbReference type="EMBL" id="KN554684">
    <property type="protein sequence ID" value="KHJ89121.1"/>
    <property type="molecule type" value="Genomic_DNA"/>
</dbReference>
<organism evidence="3 4">
    <name type="scientific">Oesophagostomum dentatum</name>
    <name type="common">Nodular worm</name>
    <dbReference type="NCBI Taxonomy" id="61180"/>
    <lineage>
        <taxon>Eukaryota</taxon>
        <taxon>Metazoa</taxon>
        <taxon>Ecdysozoa</taxon>
        <taxon>Nematoda</taxon>
        <taxon>Chromadorea</taxon>
        <taxon>Rhabditida</taxon>
        <taxon>Rhabditina</taxon>
        <taxon>Rhabditomorpha</taxon>
        <taxon>Strongyloidea</taxon>
        <taxon>Strongylidae</taxon>
        <taxon>Oesophagostomum</taxon>
    </lineage>
</organism>